<dbReference type="InterPro" id="IPR027417">
    <property type="entry name" value="P-loop_NTPase"/>
</dbReference>
<evidence type="ECO:0000313" key="15">
    <source>
        <dbReference type="EMBL" id="AHK71968.1"/>
    </source>
</evidence>
<dbReference type="PANTHER" id="PTHR42724">
    <property type="entry name" value="TETRAACYLDISACCHARIDE 4'-KINASE"/>
    <property type="match status" value="1"/>
</dbReference>
<dbReference type="UniPathway" id="UPA00359">
    <property type="reaction ID" value="UER00482"/>
</dbReference>
<comment type="function">
    <text evidence="1 13">Transfers the gamma-phosphate of ATP to the 4'-position of a tetraacyldisaccharide 1-phosphate intermediate (termed DS-1-P) to form tetraacyldisaccharide 1,4'-bis-phosphate (lipid IVA).</text>
</comment>
<gene>
    <name evidence="13 15" type="primary">lpxK</name>
    <name evidence="15" type="ORF">GLS_c20970</name>
</gene>
<sequence>MTRRPPRFWLRPTRSIAARLLRPFSFIATTLTRRRLRQPTFHASVPVLCCGNITTGGTGKTPLTLDLVQRLRDRGHHPHILSRGHGGRERGPIGVNPSRSTPRDVGDEPLLLAQNAPTWIGADRAETARLAISHGADCLVMDDGFQNPTLHQDVSVLVVDGVTGFGNGCVLPAGPLREPVPDALARAQAVVVMGDDRHNLIPTFPPHLLTAQARLVPGPEIRTLQGRRIVAFAGIGRPEKFFDMLRDAGVAPIRSLPFPDHHFYTPRDIQRLEALSRESGTTLVTTAKDAVKLPFPFRTQVKVIGVELLWADPKSPERLLDLLFSAS</sequence>
<evidence type="ECO:0000256" key="5">
    <source>
        <dbReference type="ARBA" id="ARBA00022516"/>
    </source>
</evidence>
<dbReference type="InterPro" id="IPR003758">
    <property type="entry name" value="LpxK"/>
</dbReference>
<comment type="similarity">
    <text evidence="13">Belongs to the LpxK family.</text>
</comment>
<dbReference type="HAMAP" id="MF_00409">
    <property type="entry name" value="LpxK"/>
    <property type="match status" value="1"/>
</dbReference>
<evidence type="ECO:0000256" key="3">
    <source>
        <dbReference type="ARBA" id="ARBA00012071"/>
    </source>
</evidence>
<feature type="binding site" evidence="13">
    <location>
        <begin position="54"/>
        <end position="61"/>
    </location>
    <ligand>
        <name>ATP</name>
        <dbReference type="ChEBI" id="CHEBI:30616"/>
    </ligand>
</feature>
<evidence type="ECO:0000256" key="4">
    <source>
        <dbReference type="ARBA" id="ARBA00016436"/>
    </source>
</evidence>
<evidence type="ECO:0000313" key="16">
    <source>
        <dbReference type="Proteomes" id="UP000031656"/>
    </source>
</evidence>
<keyword evidence="6 13" id="KW-0441">Lipid A biosynthesis</keyword>
<keyword evidence="5 13" id="KW-0444">Lipid biosynthesis</keyword>
<feature type="region of interest" description="Disordered" evidence="14">
    <location>
        <begin position="78"/>
        <end position="107"/>
    </location>
</feature>
<protein>
    <recommendedName>
        <fullName evidence="4 13">Tetraacyldisaccharide 4'-kinase</fullName>
        <ecNumber evidence="3 13">2.7.1.130</ecNumber>
    </recommendedName>
    <alternativeName>
        <fullName evidence="12 13">Lipid A 4'-kinase</fullName>
    </alternativeName>
</protein>
<dbReference type="Proteomes" id="UP000031656">
    <property type="component" value="Chromosome"/>
</dbReference>
<name>A0A067Z661_GLUOY</name>
<organism evidence="15 16">
    <name type="scientific">Gluconobacter oxydans DSM 3504</name>
    <dbReference type="NCBI Taxonomy" id="1288313"/>
    <lineage>
        <taxon>Bacteria</taxon>
        <taxon>Pseudomonadati</taxon>
        <taxon>Pseudomonadota</taxon>
        <taxon>Alphaproteobacteria</taxon>
        <taxon>Acetobacterales</taxon>
        <taxon>Acetobacteraceae</taxon>
        <taxon>Gluconobacter</taxon>
    </lineage>
</organism>
<dbReference type="HOGENOM" id="CLU_038816_0_0_5"/>
<dbReference type="RefSeq" id="WP_041112195.1">
    <property type="nucleotide sequence ID" value="NZ_CP004373.1"/>
</dbReference>
<dbReference type="GeneID" id="56906321"/>
<comment type="pathway">
    <text evidence="2 13">Glycolipid biosynthesis; lipid IV(A) biosynthesis; lipid IV(A) from (3R)-3-hydroxytetradecanoyl-[acyl-carrier-protein] and UDP-N-acetyl-alpha-D-glucosamine: step 6/6.</text>
</comment>
<evidence type="ECO:0000256" key="11">
    <source>
        <dbReference type="ARBA" id="ARBA00023098"/>
    </source>
</evidence>
<dbReference type="GO" id="GO:0009244">
    <property type="term" value="P:lipopolysaccharide core region biosynthetic process"/>
    <property type="evidence" value="ECO:0007669"/>
    <property type="project" value="TreeGrafter"/>
</dbReference>
<evidence type="ECO:0000256" key="12">
    <source>
        <dbReference type="ARBA" id="ARBA00029757"/>
    </source>
</evidence>
<dbReference type="GO" id="GO:0005886">
    <property type="term" value="C:plasma membrane"/>
    <property type="evidence" value="ECO:0007669"/>
    <property type="project" value="TreeGrafter"/>
</dbReference>
<reference evidence="15 16" key="1">
    <citation type="journal article" date="2015" name="Appl. Microbiol. Biotechnol.">
        <title>The consequence of an additional NADH dehydrogenase paralog on the growth of Gluconobacter oxydans DSM3504.</title>
        <authorList>
            <person name="Kostner D."/>
            <person name="Luchterhand B."/>
            <person name="Junker A."/>
            <person name="Volland S."/>
            <person name="Daniel R."/>
            <person name="Buchs J."/>
            <person name="Liebl W."/>
            <person name="Ehrenreich A."/>
        </authorList>
    </citation>
    <scope>NUCLEOTIDE SEQUENCE [LARGE SCALE GENOMIC DNA]</scope>
    <source>
        <strain evidence="15">DSM 3504</strain>
    </source>
</reference>
<evidence type="ECO:0000256" key="8">
    <source>
        <dbReference type="ARBA" id="ARBA00022741"/>
    </source>
</evidence>
<dbReference type="NCBIfam" id="TIGR00682">
    <property type="entry name" value="lpxK"/>
    <property type="match status" value="1"/>
</dbReference>
<dbReference type="EMBL" id="CP004373">
    <property type="protein sequence ID" value="AHK71968.1"/>
    <property type="molecule type" value="Genomic_DNA"/>
</dbReference>
<evidence type="ECO:0000256" key="7">
    <source>
        <dbReference type="ARBA" id="ARBA00022679"/>
    </source>
</evidence>
<evidence type="ECO:0000256" key="1">
    <source>
        <dbReference type="ARBA" id="ARBA00002274"/>
    </source>
</evidence>
<evidence type="ECO:0000256" key="10">
    <source>
        <dbReference type="ARBA" id="ARBA00022840"/>
    </source>
</evidence>
<dbReference type="Pfam" id="PF02606">
    <property type="entry name" value="LpxK"/>
    <property type="match status" value="1"/>
</dbReference>
<keyword evidence="11 13" id="KW-0443">Lipid metabolism</keyword>
<dbReference type="SUPFAM" id="SSF52540">
    <property type="entry name" value="P-loop containing nucleoside triphosphate hydrolases"/>
    <property type="match status" value="1"/>
</dbReference>
<dbReference type="KEGG" id="goy:GLS_c20970"/>
<dbReference type="GO" id="GO:0009029">
    <property type="term" value="F:lipid-A 4'-kinase activity"/>
    <property type="evidence" value="ECO:0007669"/>
    <property type="project" value="UniProtKB-UniRule"/>
</dbReference>
<dbReference type="EC" id="2.7.1.130" evidence="3 13"/>
<evidence type="ECO:0000256" key="9">
    <source>
        <dbReference type="ARBA" id="ARBA00022777"/>
    </source>
</evidence>
<accession>A0A067Z661</accession>
<dbReference type="GO" id="GO:0005524">
    <property type="term" value="F:ATP binding"/>
    <property type="evidence" value="ECO:0007669"/>
    <property type="project" value="UniProtKB-UniRule"/>
</dbReference>
<comment type="catalytic activity">
    <reaction evidence="13">
        <text>a lipid A disaccharide + ATP = a lipid IVA + ADP + H(+)</text>
        <dbReference type="Rhea" id="RHEA:67840"/>
        <dbReference type="ChEBI" id="CHEBI:15378"/>
        <dbReference type="ChEBI" id="CHEBI:30616"/>
        <dbReference type="ChEBI" id="CHEBI:176343"/>
        <dbReference type="ChEBI" id="CHEBI:176425"/>
        <dbReference type="ChEBI" id="CHEBI:456216"/>
        <dbReference type="EC" id="2.7.1.130"/>
    </reaction>
</comment>
<keyword evidence="9 13" id="KW-0418">Kinase</keyword>
<keyword evidence="7 13" id="KW-0808">Transferase</keyword>
<keyword evidence="8 13" id="KW-0547">Nucleotide-binding</keyword>
<dbReference type="GO" id="GO:0009245">
    <property type="term" value="P:lipid A biosynthetic process"/>
    <property type="evidence" value="ECO:0007669"/>
    <property type="project" value="UniProtKB-UniRule"/>
</dbReference>
<evidence type="ECO:0000256" key="6">
    <source>
        <dbReference type="ARBA" id="ARBA00022556"/>
    </source>
</evidence>
<dbReference type="AlphaFoldDB" id="A0A067Z661"/>
<evidence type="ECO:0000256" key="13">
    <source>
        <dbReference type="HAMAP-Rule" id="MF_00409"/>
    </source>
</evidence>
<keyword evidence="10 13" id="KW-0067">ATP-binding</keyword>
<evidence type="ECO:0000256" key="2">
    <source>
        <dbReference type="ARBA" id="ARBA00004870"/>
    </source>
</evidence>
<dbReference type="PANTHER" id="PTHR42724:SF1">
    <property type="entry name" value="TETRAACYLDISACCHARIDE 4'-KINASE, MITOCHONDRIAL-RELATED"/>
    <property type="match status" value="1"/>
</dbReference>
<evidence type="ECO:0000256" key="14">
    <source>
        <dbReference type="SAM" id="MobiDB-lite"/>
    </source>
</evidence>
<proteinExistence type="inferred from homology"/>